<evidence type="ECO:0000313" key="4">
    <source>
        <dbReference type="Proteomes" id="UP000186040"/>
    </source>
</evidence>
<dbReference type="Proteomes" id="UP000186040">
    <property type="component" value="Unassembled WGS sequence"/>
</dbReference>
<gene>
    <name evidence="3" type="ORF">BJP25_08805</name>
</gene>
<keyword evidence="4" id="KW-1185">Reference proteome</keyword>
<dbReference type="OrthoDB" id="9803333at2"/>
<evidence type="ECO:0000256" key="2">
    <source>
        <dbReference type="ARBA" id="ARBA00023002"/>
    </source>
</evidence>
<dbReference type="SUPFAM" id="SSF51735">
    <property type="entry name" value="NAD(P)-binding Rossmann-fold domains"/>
    <property type="match status" value="1"/>
</dbReference>
<dbReference type="EMBL" id="MKQR01000005">
    <property type="protein sequence ID" value="OLR95045.1"/>
    <property type="molecule type" value="Genomic_DNA"/>
</dbReference>
<dbReference type="STRING" id="1193682.BJP25_08805"/>
<protein>
    <recommendedName>
        <fullName evidence="5">Ketoreductase</fullName>
    </recommendedName>
</protein>
<comment type="similarity">
    <text evidence="1">Belongs to the short-chain dehydrogenases/reductases (SDR) family.</text>
</comment>
<dbReference type="PRINTS" id="PR00081">
    <property type="entry name" value="GDHRDH"/>
</dbReference>
<name>A0A1Q9LSN2_9PSEU</name>
<sequence length="245" mass="24926">MTQRGAIVTGGGTGIGRAIALDLAQDHDVLVVGRTESTVVDAARHPRVHPLVLDVTAPGAPAALAAAARKSLGQVNVLVNNAGSAAPAPLGGIDPASAHAQIAVNLTAPLLLTQELLPDLKATRGVVLNLTSAGSTGGRAWPGFSAYGAAKAALEFLTRTWAAELAPHGVRVLALAPGVVESGMGLRMGSTPEEYARFLAETAGTTPLRRVGQPSEMAWWVRTLLDPRATFATGAVVVADGGMSL</sequence>
<evidence type="ECO:0000256" key="1">
    <source>
        <dbReference type="ARBA" id="ARBA00006484"/>
    </source>
</evidence>
<dbReference type="PANTHER" id="PTHR42760">
    <property type="entry name" value="SHORT-CHAIN DEHYDROGENASES/REDUCTASES FAMILY MEMBER"/>
    <property type="match status" value="1"/>
</dbReference>
<evidence type="ECO:0000313" key="3">
    <source>
        <dbReference type="EMBL" id="OLR95045.1"/>
    </source>
</evidence>
<dbReference type="Pfam" id="PF13561">
    <property type="entry name" value="adh_short_C2"/>
    <property type="match status" value="1"/>
</dbReference>
<keyword evidence="2" id="KW-0560">Oxidoreductase</keyword>
<dbReference type="GO" id="GO:0016616">
    <property type="term" value="F:oxidoreductase activity, acting on the CH-OH group of donors, NAD or NADP as acceptor"/>
    <property type="evidence" value="ECO:0007669"/>
    <property type="project" value="TreeGrafter"/>
</dbReference>
<dbReference type="InterPro" id="IPR002347">
    <property type="entry name" value="SDR_fam"/>
</dbReference>
<evidence type="ECO:0008006" key="5">
    <source>
        <dbReference type="Google" id="ProtNLM"/>
    </source>
</evidence>
<proteinExistence type="inferred from homology"/>
<organism evidence="3 4">
    <name type="scientific">Actinokineospora bangkokensis</name>
    <dbReference type="NCBI Taxonomy" id="1193682"/>
    <lineage>
        <taxon>Bacteria</taxon>
        <taxon>Bacillati</taxon>
        <taxon>Actinomycetota</taxon>
        <taxon>Actinomycetes</taxon>
        <taxon>Pseudonocardiales</taxon>
        <taxon>Pseudonocardiaceae</taxon>
        <taxon>Actinokineospora</taxon>
    </lineage>
</organism>
<dbReference type="InterPro" id="IPR036291">
    <property type="entry name" value="NAD(P)-bd_dom_sf"/>
</dbReference>
<dbReference type="PANTHER" id="PTHR42760:SF133">
    <property type="entry name" value="3-OXOACYL-[ACYL-CARRIER-PROTEIN] REDUCTASE"/>
    <property type="match status" value="1"/>
</dbReference>
<dbReference type="Gene3D" id="3.40.50.720">
    <property type="entry name" value="NAD(P)-binding Rossmann-like Domain"/>
    <property type="match status" value="1"/>
</dbReference>
<dbReference type="RefSeq" id="WP_075973279.1">
    <property type="nucleotide sequence ID" value="NZ_MKQR01000005.1"/>
</dbReference>
<comment type="caution">
    <text evidence="3">The sequence shown here is derived from an EMBL/GenBank/DDBJ whole genome shotgun (WGS) entry which is preliminary data.</text>
</comment>
<reference evidence="3 4" key="1">
    <citation type="submission" date="2016-10" db="EMBL/GenBank/DDBJ databases">
        <title>The Draft Genome Sequence of Actinokineospora bangkokensis 44EHWT reveals the biosynthetic pathway of antifungal compounds Thailandins with unusual extender unit butylmalonyl-CoA.</title>
        <authorList>
            <person name="Greule A."/>
            <person name="Intra B."/>
            <person name="Flemming S."/>
            <person name="Rommel M.G."/>
            <person name="Panbangred W."/>
            <person name="Bechthold A."/>
        </authorList>
    </citation>
    <scope>NUCLEOTIDE SEQUENCE [LARGE SCALE GENOMIC DNA]</scope>
    <source>
        <strain evidence="3 4">44EHW</strain>
    </source>
</reference>
<dbReference type="AlphaFoldDB" id="A0A1Q9LSN2"/>
<dbReference type="CDD" id="cd05233">
    <property type="entry name" value="SDR_c"/>
    <property type="match status" value="1"/>
</dbReference>
<dbReference type="FunFam" id="3.40.50.720:FF:000084">
    <property type="entry name" value="Short-chain dehydrogenase reductase"/>
    <property type="match status" value="1"/>
</dbReference>
<dbReference type="PRINTS" id="PR00080">
    <property type="entry name" value="SDRFAMILY"/>
</dbReference>
<accession>A0A1Q9LSN2</accession>